<dbReference type="AlphaFoldDB" id="A0A1Z4BLI9"/>
<organism evidence="1 2">
    <name type="scientific">Capnocytophaga endodontalis</name>
    <dbReference type="NCBI Taxonomy" id="2708117"/>
    <lineage>
        <taxon>Bacteria</taxon>
        <taxon>Pseudomonadati</taxon>
        <taxon>Bacteroidota</taxon>
        <taxon>Flavobacteriia</taxon>
        <taxon>Flavobacteriales</taxon>
        <taxon>Flavobacteriaceae</taxon>
        <taxon>Capnocytophaga</taxon>
    </lineage>
</organism>
<dbReference type="RefSeq" id="WP_088593323.1">
    <property type="nucleotide sequence ID" value="NZ_CP022022.1"/>
</dbReference>
<evidence type="ECO:0000313" key="2">
    <source>
        <dbReference type="Proteomes" id="UP000197007"/>
    </source>
</evidence>
<proteinExistence type="predicted"/>
<name>A0A1Z4BLI9_9FLAO</name>
<keyword evidence="2" id="KW-1185">Reference proteome</keyword>
<dbReference type="KEGG" id="capn:CBG49_03030"/>
<dbReference type="Proteomes" id="UP000197007">
    <property type="component" value="Chromosome"/>
</dbReference>
<gene>
    <name evidence="1" type="ORF">CBG49_03030</name>
</gene>
<reference evidence="2" key="1">
    <citation type="submission" date="2017-06" db="EMBL/GenBank/DDBJ databases">
        <title>Complete genome sequence of Capnocytophaga sp. KCOM 1579 (=ChDC OS43) isolated from a human refractory periapical abscess lesion.</title>
        <authorList>
            <person name="Kook J.-K."/>
            <person name="Park S.-N."/>
            <person name="Lim Y.K."/>
            <person name="Roh H."/>
        </authorList>
    </citation>
    <scope>NUCLEOTIDE SEQUENCE [LARGE SCALE GENOMIC DNA]</scope>
    <source>
        <strain evidence="2">ChDC OS43</strain>
    </source>
</reference>
<protein>
    <submittedName>
        <fullName evidence="1">Uncharacterized protein</fullName>
    </submittedName>
</protein>
<accession>A0A1Z4BLI9</accession>
<evidence type="ECO:0000313" key="1">
    <source>
        <dbReference type="EMBL" id="ASF42139.1"/>
    </source>
</evidence>
<sequence>MAKTVLQIAIDEEDLPIFESLFEKFEVETSDIVYFLTKEDLQTVSNEVLNRDLTTEEVTLLESKIGDYIDWYDSIENAIQELIPYENN</sequence>
<dbReference type="EMBL" id="CP022022">
    <property type="protein sequence ID" value="ASF42139.1"/>
    <property type="molecule type" value="Genomic_DNA"/>
</dbReference>